<reference evidence="12" key="3">
    <citation type="submission" date="2021-06" db="EMBL/GenBank/DDBJ databases">
        <title>Updating the genus Pseudomonas: Description of 43 new species and partition of the Pseudomonas putida group.</title>
        <authorList>
            <person name="Girard L."/>
            <person name="Lood C."/>
            <person name="Vandamme P."/>
            <person name="Rokni-Zadeh H."/>
            <person name="Van Noort V."/>
            <person name="Hofte M."/>
            <person name="Lavigne R."/>
            <person name="De Mot R."/>
        </authorList>
    </citation>
    <scope>NUCLEOTIDE SEQUENCE</scope>
    <source>
        <strain evidence="12">SWRI102</strain>
    </source>
</reference>
<accession>A0A923FMW9</accession>
<dbReference type="Proteomes" id="UP000659438">
    <property type="component" value="Unassembled WGS sequence"/>
</dbReference>
<dbReference type="SUPFAM" id="SSF56112">
    <property type="entry name" value="Protein kinase-like (PK-like)"/>
    <property type="match status" value="1"/>
</dbReference>
<dbReference type="InterPro" id="IPR050249">
    <property type="entry name" value="Pseudomonas-type_ThrB"/>
</dbReference>
<evidence type="ECO:0000256" key="8">
    <source>
        <dbReference type="ARBA" id="ARBA00040505"/>
    </source>
</evidence>
<evidence type="ECO:0000256" key="1">
    <source>
        <dbReference type="ARBA" id="ARBA00004496"/>
    </source>
</evidence>
<evidence type="ECO:0000313" key="11">
    <source>
        <dbReference type="EMBL" id="MBC3393971.1"/>
    </source>
</evidence>
<reference evidence="11" key="2">
    <citation type="submission" date="2020-07" db="EMBL/GenBank/DDBJ databases">
        <authorList>
            <person name="Lood C."/>
            <person name="Girard L."/>
        </authorList>
    </citation>
    <scope>NUCLEOTIDE SEQUENCE</scope>
    <source>
        <strain evidence="11">SWRI102</strain>
    </source>
</reference>
<evidence type="ECO:0000259" key="10">
    <source>
        <dbReference type="Pfam" id="PF01636"/>
    </source>
</evidence>
<evidence type="ECO:0000256" key="2">
    <source>
        <dbReference type="ARBA" id="ARBA00022490"/>
    </source>
</evidence>
<comment type="caution">
    <text evidence="11">The sequence shown here is derived from an EMBL/GenBank/DDBJ whole genome shotgun (WGS) entry which is preliminary data.</text>
</comment>
<comment type="subcellular location">
    <subcellularLocation>
        <location evidence="1">Cytoplasm</location>
    </subcellularLocation>
</comment>
<evidence type="ECO:0000256" key="6">
    <source>
        <dbReference type="ARBA" id="ARBA00037368"/>
    </source>
</evidence>
<dbReference type="PANTHER" id="PTHR21064:SF1">
    <property type="entry name" value="HYDROXYLYSINE KINASE"/>
    <property type="match status" value="1"/>
</dbReference>
<evidence type="ECO:0000256" key="7">
    <source>
        <dbReference type="ARBA" id="ARBA00038873"/>
    </source>
</evidence>
<organism evidence="11">
    <name type="scientific">Pseudomonas marvdashtae</name>
    <dbReference type="NCBI Taxonomy" id="2745500"/>
    <lineage>
        <taxon>Bacteria</taxon>
        <taxon>Pseudomonadati</taxon>
        <taxon>Pseudomonadota</taxon>
        <taxon>Gammaproteobacteria</taxon>
        <taxon>Pseudomonadales</taxon>
        <taxon>Pseudomonadaceae</taxon>
        <taxon>Pseudomonas</taxon>
    </lineage>
</organism>
<dbReference type="GO" id="GO:0047992">
    <property type="term" value="F:hydroxylysine kinase activity"/>
    <property type="evidence" value="ECO:0007669"/>
    <property type="project" value="UniProtKB-EC"/>
</dbReference>
<evidence type="ECO:0000256" key="3">
    <source>
        <dbReference type="ARBA" id="ARBA00022679"/>
    </source>
</evidence>
<keyword evidence="2" id="KW-0963">Cytoplasm</keyword>
<keyword evidence="4" id="KW-0418">Kinase</keyword>
<dbReference type="EMBL" id="JABWQX020000001">
    <property type="protein sequence ID" value="MBV4551424.1"/>
    <property type="molecule type" value="Genomic_DNA"/>
</dbReference>
<dbReference type="Pfam" id="PF01636">
    <property type="entry name" value="APH"/>
    <property type="match status" value="1"/>
</dbReference>
<dbReference type="EC" id="2.7.1.81" evidence="7"/>
<keyword evidence="3" id="KW-0808">Transferase</keyword>
<dbReference type="RefSeq" id="WP_186642343.1">
    <property type="nucleotide sequence ID" value="NZ_JABWQX020000001.1"/>
</dbReference>
<dbReference type="InterPro" id="IPR011009">
    <property type="entry name" value="Kinase-like_dom_sf"/>
</dbReference>
<gene>
    <name evidence="12" type="ORF">HU742_009800</name>
    <name evidence="11" type="ORF">HU742_02055</name>
</gene>
<dbReference type="GO" id="GO:0005737">
    <property type="term" value="C:cytoplasm"/>
    <property type="evidence" value="ECO:0007669"/>
    <property type="project" value="UniProtKB-SubCell"/>
</dbReference>
<dbReference type="PANTHER" id="PTHR21064">
    <property type="entry name" value="AMINOGLYCOSIDE PHOSPHOTRANSFERASE DOMAIN-CONTAINING PROTEIN-RELATED"/>
    <property type="match status" value="1"/>
</dbReference>
<keyword evidence="13" id="KW-1185">Reference proteome</keyword>
<comment type="function">
    <text evidence="6">Catalyzes the GTP-dependent phosphorylation of 5-hydroxy-L-lysine.</text>
</comment>
<feature type="compositionally biased region" description="Basic and acidic residues" evidence="9">
    <location>
        <begin position="1"/>
        <end position="22"/>
    </location>
</feature>
<dbReference type="Gene3D" id="3.90.1200.10">
    <property type="match status" value="1"/>
</dbReference>
<dbReference type="EMBL" id="JABWQX010000001">
    <property type="protein sequence ID" value="MBC3393971.1"/>
    <property type="molecule type" value="Genomic_DNA"/>
</dbReference>
<sequence>MHNPHAQHEQQERSSGSAREDEVTTNDLFSTHFSGLSAIQAQYLARSVFGIDGQASILTSERDQNFKISTDQGRDFVLKATHPSEDPGVTDFQTQAQLHIMNKGPEVQVPRLRPTLDGEYVHRRNIPGSEQSQAIRVIDFIPGAPLYKVQRSARLLESLGVAMAHLDIALKGFNHPQMNHKLLWDIQHLKELSALTSYIDDDKKRERVLEGLKRYVTETEPALKQLPKQVIHNDMNPYNIMVDDESGTRLTAILDLGDMVSAPRVQDLAVLCAYQLAEGDNVLSHAVECIKAYHAVSPLTQSELHLLPKLIEARLLATVLITEWRARDHPENSEYILRNNPSAWAGLRRLEAFGPGQAQIYILEKIQEAGMVV</sequence>
<evidence type="ECO:0000256" key="5">
    <source>
        <dbReference type="ARBA" id="ARBA00036820"/>
    </source>
</evidence>
<comment type="catalytic activity">
    <reaction evidence="5">
        <text>(5R)-5-hydroxy-L-lysine + GTP = (5R)-5-phosphooxy-L-lysine + GDP + H(+)</text>
        <dbReference type="Rhea" id="RHEA:19049"/>
        <dbReference type="ChEBI" id="CHEBI:15378"/>
        <dbReference type="ChEBI" id="CHEBI:37565"/>
        <dbReference type="ChEBI" id="CHEBI:57882"/>
        <dbReference type="ChEBI" id="CHEBI:58189"/>
        <dbReference type="ChEBI" id="CHEBI:58357"/>
        <dbReference type="EC" id="2.7.1.81"/>
    </reaction>
</comment>
<feature type="domain" description="Aminoglycoside phosphotransferase" evidence="10">
    <location>
        <begin position="63"/>
        <end position="281"/>
    </location>
</feature>
<dbReference type="InterPro" id="IPR002575">
    <property type="entry name" value="Aminoglycoside_PTrfase"/>
</dbReference>
<evidence type="ECO:0000256" key="9">
    <source>
        <dbReference type="SAM" id="MobiDB-lite"/>
    </source>
</evidence>
<feature type="region of interest" description="Disordered" evidence="9">
    <location>
        <begin position="1"/>
        <end position="23"/>
    </location>
</feature>
<dbReference type="AlphaFoldDB" id="A0A923FMW9"/>
<name>A0A923FMW9_9PSED</name>
<proteinExistence type="predicted"/>
<reference evidence="11 13" key="1">
    <citation type="journal article" date="2020" name="Microorganisms">
        <title>Reliable Identification of Environmental Pseudomonas Isolates Using the rpoD Gene.</title>
        <authorList>
            <consortium name="The Broad Institute Genome Sequencing Platform"/>
            <person name="Girard L."/>
            <person name="Lood C."/>
            <person name="Rokni-Zadeh H."/>
            <person name="van Noort V."/>
            <person name="Lavigne R."/>
            <person name="De Mot R."/>
        </authorList>
    </citation>
    <scope>NUCLEOTIDE SEQUENCE</scope>
    <source>
        <strain evidence="11 13">SWRI102</strain>
    </source>
</reference>
<evidence type="ECO:0000313" key="12">
    <source>
        <dbReference type="EMBL" id="MBV4551424.1"/>
    </source>
</evidence>
<protein>
    <recommendedName>
        <fullName evidence="8">Hydroxylysine kinase</fullName>
        <ecNumber evidence="7">2.7.1.81</ecNumber>
    </recommendedName>
</protein>
<evidence type="ECO:0000313" key="13">
    <source>
        <dbReference type="Proteomes" id="UP000659438"/>
    </source>
</evidence>
<evidence type="ECO:0000256" key="4">
    <source>
        <dbReference type="ARBA" id="ARBA00022777"/>
    </source>
</evidence>